<feature type="transmembrane region" description="Helical" evidence="1">
    <location>
        <begin position="319"/>
        <end position="343"/>
    </location>
</feature>
<dbReference type="eggNOG" id="COG5281">
    <property type="taxonomic scope" value="Bacteria"/>
</dbReference>
<keyword evidence="4" id="KW-1185">Reference proteome</keyword>
<evidence type="ECO:0000256" key="1">
    <source>
        <dbReference type="SAM" id="Phobius"/>
    </source>
</evidence>
<accession>A0A0L6JKD5</accession>
<comment type="caution">
    <text evidence="3">The sequence shown here is derived from an EMBL/GenBank/DDBJ whole genome shotgun (WGS) entry which is preliminary data.</text>
</comment>
<gene>
    <name evidence="3" type="ORF">Bccel_1583</name>
</gene>
<reference evidence="4" key="1">
    <citation type="submission" date="2015-07" db="EMBL/GenBank/DDBJ databases">
        <title>Near-Complete Genome Sequence of the Cellulolytic Bacterium Bacteroides (Pseudobacteroides) cellulosolvens ATCC 35603.</title>
        <authorList>
            <person name="Dassa B."/>
            <person name="Utturkar S.M."/>
            <person name="Klingeman D.M."/>
            <person name="Hurt R.A."/>
            <person name="Keller M."/>
            <person name="Xu J."/>
            <person name="Reddy Y.H.K."/>
            <person name="Borovok I."/>
            <person name="Grinberg I.R."/>
            <person name="Lamed R."/>
            <person name="Zhivin O."/>
            <person name="Bayer E.A."/>
            <person name="Brown S.D."/>
        </authorList>
    </citation>
    <scope>NUCLEOTIDE SEQUENCE [LARGE SCALE GENOMIC DNA]</scope>
    <source>
        <strain evidence="4">DSM 2933</strain>
    </source>
</reference>
<proteinExistence type="predicted"/>
<feature type="transmembrane region" description="Helical" evidence="1">
    <location>
        <begin position="355"/>
        <end position="373"/>
    </location>
</feature>
<dbReference type="NCBIfam" id="TIGR02675">
    <property type="entry name" value="tape_meas_nterm"/>
    <property type="match status" value="1"/>
</dbReference>
<dbReference type="InterPro" id="IPR013491">
    <property type="entry name" value="Tape_meas_N"/>
</dbReference>
<keyword evidence="1" id="KW-0812">Transmembrane</keyword>
<protein>
    <submittedName>
        <fullName evidence="3">Phage tape measure protein</fullName>
    </submittedName>
</protein>
<dbReference type="AlphaFoldDB" id="A0A0L6JKD5"/>
<dbReference type="Pfam" id="PF20155">
    <property type="entry name" value="TMP_3"/>
    <property type="match status" value="1"/>
</dbReference>
<feature type="transmembrane region" description="Helical" evidence="1">
    <location>
        <begin position="393"/>
        <end position="416"/>
    </location>
</feature>
<evidence type="ECO:0000313" key="4">
    <source>
        <dbReference type="Proteomes" id="UP000036923"/>
    </source>
</evidence>
<dbReference type="PATRIC" id="fig|398512.5.peg.1646"/>
<dbReference type="RefSeq" id="WP_050753249.1">
    <property type="nucleotide sequence ID" value="NZ_LGTC01000001.1"/>
</dbReference>
<evidence type="ECO:0000259" key="2">
    <source>
        <dbReference type="Pfam" id="PF20155"/>
    </source>
</evidence>
<name>A0A0L6JKD5_9FIRM</name>
<dbReference type="Proteomes" id="UP000036923">
    <property type="component" value="Unassembled WGS sequence"/>
</dbReference>
<keyword evidence="1" id="KW-0472">Membrane</keyword>
<sequence length="675" mass="73909">MSTYSSTLKLNDQFSKPLQSIVKAMHMTLNVMEQLNSASARDIRLSNTIASARAEVTSANRAIQRMTQSINDTNNGINHTTEAQRRYNNEAQKSTGIFSNLKNIVSGLIGLYAIKKSMETLDNLSNISARLNLINDGSQTLAQLQDKIYRAAQDSRGEYALMASSVGKLGILAKDAFKTNDEAIYFVEQMNKQFKIGGASIQEQSSAMYQLTQAMAAGKLQGDEFRSIMENAPLLARAIAMEMKVPMGDLKKMGSEGKITAQIIKNAMINSAKETDAQFKKIPMTFGDIGNLIKNKFMVGLIPIQQSITNLFNSSGGMAFVNALASSLNVVVMILSGLLNSLIAIGTFVQQNWNIIQPILIGIGAAFLLWGATQIPMLITKLWLMVTPILAQAAAWLAVNWPILLIGAAIGLLLFAMIKFGNIVVKVVGVVGGIFGSLFAFLFNNFAYFANIVLSVAEFFINVWRDPIYAVKKLFFDLAINALSFLTNIAKGIEGIINKIPGLNVNMTGGMTGLLEKLKTERDNLKSDKDVVKLTRFNQISYGDAFNKGQQIGEKVGQFAVDGVQNIAGMIGDKFNSLLDSQDNLFGKGNSQIGSIKSDVKINAEDIKLLRDVAEREAINKISTLAPNITVKFGDVRETADVNVVANRIKEMLEQQIALSAEGRIDNDRRIWYIF</sequence>
<feature type="domain" description="Tape measure protein N-terminal" evidence="2">
    <location>
        <begin position="117"/>
        <end position="300"/>
    </location>
</feature>
<evidence type="ECO:0000313" key="3">
    <source>
        <dbReference type="EMBL" id="KNY26321.1"/>
    </source>
</evidence>
<feature type="transmembrane region" description="Helical" evidence="1">
    <location>
        <begin position="423"/>
        <end position="442"/>
    </location>
</feature>
<keyword evidence="1" id="KW-1133">Transmembrane helix</keyword>
<dbReference type="STRING" id="398512.Bccel_1583"/>
<organism evidence="3 4">
    <name type="scientific">Pseudobacteroides cellulosolvens ATCC 35603 = DSM 2933</name>
    <dbReference type="NCBI Taxonomy" id="398512"/>
    <lineage>
        <taxon>Bacteria</taxon>
        <taxon>Bacillati</taxon>
        <taxon>Bacillota</taxon>
        <taxon>Clostridia</taxon>
        <taxon>Eubacteriales</taxon>
        <taxon>Oscillospiraceae</taxon>
        <taxon>Pseudobacteroides</taxon>
    </lineage>
</organism>
<dbReference type="EMBL" id="LGTC01000001">
    <property type="protein sequence ID" value="KNY26321.1"/>
    <property type="molecule type" value="Genomic_DNA"/>
</dbReference>